<feature type="region of interest" description="Disordered" evidence="1">
    <location>
        <begin position="26"/>
        <end position="196"/>
    </location>
</feature>
<evidence type="ECO:0000313" key="3">
    <source>
        <dbReference type="Proteomes" id="UP000613580"/>
    </source>
</evidence>
<proteinExistence type="predicted"/>
<protein>
    <submittedName>
        <fullName evidence="2">Uncharacterized protein</fullName>
    </submittedName>
</protein>
<dbReference type="Proteomes" id="UP000613580">
    <property type="component" value="Unassembled WGS sequence"/>
</dbReference>
<name>A0A8H6WNF9_MYCCL</name>
<reference evidence="2" key="1">
    <citation type="submission" date="2020-05" db="EMBL/GenBank/DDBJ databases">
        <title>Mycena genomes resolve the evolution of fungal bioluminescence.</title>
        <authorList>
            <person name="Tsai I.J."/>
        </authorList>
    </citation>
    <scope>NUCLEOTIDE SEQUENCE</scope>
    <source>
        <strain evidence="2">110903Hualien_Pintung</strain>
    </source>
</reference>
<evidence type="ECO:0000313" key="2">
    <source>
        <dbReference type="EMBL" id="KAF7321213.1"/>
    </source>
</evidence>
<organism evidence="2 3">
    <name type="scientific">Mycena chlorophos</name>
    <name type="common">Agaric fungus</name>
    <name type="synonym">Agaricus chlorophos</name>
    <dbReference type="NCBI Taxonomy" id="658473"/>
    <lineage>
        <taxon>Eukaryota</taxon>
        <taxon>Fungi</taxon>
        <taxon>Dikarya</taxon>
        <taxon>Basidiomycota</taxon>
        <taxon>Agaricomycotina</taxon>
        <taxon>Agaricomycetes</taxon>
        <taxon>Agaricomycetidae</taxon>
        <taxon>Agaricales</taxon>
        <taxon>Marasmiineae</taxon>
        <taxon>Mycenaceae</taxon>
        <taxon>Mycena</taxon>
    </lineage>
</organism>
<gene>
    <name evidence="2" type="ORF">HMN09_00210300</name>
</gene>
<keyword evidence="3" id="KW-1185">Reference proteome</keyword>
<evidence type="ECO:0000256" key="1">
    <source>
        <dbReference type="SAM" id="MobiDB-lite"/>
    </source>
</evidence>
<sequence length="196" mass="20844">MHQKILGLKNLKEAWEVVEAAAEYGEAFHPADTDDSEERAPSKPPQPKDAMTITTDEYPEPQFKGKGKAVEKPVAGEGKAKAKAVSEQAGAKTVAKRTLDADEAEPETSQKKRRKTGKAVPDALTDGGDAPGKDVASPPKKAQKKRKIAEVPPEDKPAAAQEPPAKKKASKPKLPVEPSDRVTRGIGRARGGAAEE</sequence>
<dbReference type="AlphaFoldDB" id="A0A8H6WNF9"/>
<comment type="caution">
    <text evidence="2">The sequence shown here is derived from an EMBL/GenBank/DDBJ whole genome shotgun (WGS) entry which is preliminary data.</text>
</comment>
<accession>A0A8H6WNF9</accession>
<dbReference type="EMBL" id="JACAZE010000002">
    <property type="protein sequence ID" value="KAF7321213.1"/>
    <property type="molecule type" value="Genomic_DNA"/>
</dbReference>